<feature type="non-terminal residue" evidence="1">
    <location>
        <position position="83"/>
    </location>
</feature>
<dbReference type="AlphaFoldDB" id="A0A0B7C127"/>
<feature type="non-terminal residue" evidence="1">
    <location>
        <position position="1"/>
    </location>
</feature>
<organism evidence="1">
    <name type="scientific">Arion vulgaris</name>
    <dbReference type="NCBI Taxonomy" id="1028688"/>
    <lineage>
        <taxon>Eukaryota</taxon>
        <taxon>Metazoa</taxon>
        <taxon>Spiralia</taxon>
        <taxon>Lophotrochozoa</taxon>
        <taxon>Mollusca</taxon>
        <taxon>Gastropoda</taxon>
        <taxon>Heterobranchia</taxon>
        <taxon>Euthyneura</taxon>
        <taxon>Panpulmonata</taxon>
        <taxon>Eupulmonata</taxon>
        <taxon>Stylommatophora</taxon>
        <taxon>Helicina</taxon>
        <taxon>Arionoidea</taxon>
        <taxon>Arionidae</taxon>
        <taxon>Arion</taxon>
    </lineage>
</organism>
<sequence length="83" mass="8923">SNNNNMTVAHRCVPTNSSILPAGVYTVTCVPETHSYMTTHCQFRAILKQPECAIPPPPAHGSVSCSPTPTSLLTCIPHCNDNF</sequence>
<dbReference type="EMBL" id="HACG01051269">
    <property type="protein sequence ID" value="CEK98140.1"/>
    <property type="molecule type" value="Transcribed_RNA"/>
</dbReference>
<evidence type="ECO:0000313" key="1">
    <source>
        <dbReference type="EMBL" id="CEK98140.1"/>
    </source>
</evidence>
<accession>A0A0B7C127</accession>
<name>A0A0B7C127_9EUPU</name>
<proteinExistence type="predicted"/>
<gene>
    <name evidence="1" type="primary">ORF217898</name>
</gene>
<reference evidence="1" key="1">
    <citation type="submission" date="2014-12" db="EMBL/GenBank/DDBJ databases">
        <title>Insight into the proteome of Arion vulgaris.</title>
        <authorList>
            <person name="Aradska J."/>
            <person name="Bulat T."/>
            <person name="Smidak R."/>
            <person name="Sarate P."/>
            <person name="Gangsoo J."/>
            <person name="Sialana F."/>
            <person name="Bilban M."/>
            <person name="Lubec G."/>
        </authorList>
    </citation>
    <scope>NUCLEOTIDE SEQUENCE</scope>
    <source>
        <tissue evidence="1">Skin</tissue>
    </source>
</reference>
<protein>
    <submittedName>
        <fullName evidence="1">Uncharacterized protein</fullName>
    </submittedName>
</protein>